<dbReference type="PANTHER" id="PTHR46825">
    <property type="entry name" value="D-ALANYL-D-ALANINE-CARBOXYPEPTIDASE/ENDOPEPTIDASE AMPH"/>
    <property type="match status" value="1"/>
</dbReference>
<dbReference type="OrthoDB" id="3174977at2"/>
<dbReference type="AlphaFoldDB" id="A0A124HCU3"/>
<dbReference type="PANTHER" id="PTHR46825:SF7">
    <property type="entry name" value="D-ALANYL-D-ALANINE CARBOXYPEPTIDASE"/>
    <property type="match status" value="1"/>
</dbReference>
<keyword evidence="4" id="KW-1185">Reference proteome</keyword>
<dbReference type="STRING" id="67386.AQI95_43105"/>
<keyword evidence="1" id="KW-0732">Signal</keyword>
<organism evidence="3 4">
    <name type="scientific">Streptomyces yokosukanensis</name>
    <dbReference type="NCBI Taxonomy" id="67386"/>
    <lineage>
        <taxon>Bacteria</taxon>
        <taxon>Bacillati</taxon>
        <taxon>Actinomycetota</taxon>
        <taxon>Actinomycetes</taxon>
        <taxon>Kitasatosporales</taxon>
        <taxon>Streptomycetaceae</taxon>
        <taxon>Streptomyces</taxon>
    </lineage>
</organism>
<evidence type="ECO:0000313" key="3">
    <source>
        <dbReference type="EMBL" id="KUM95467.1"/>
    </source>
</evidence>
<comment type="caution">
    <text evidence="3">The sequence shown here is derived from an EMBL/GenBank/DDBJ whole genome shotgun (WGS) entry which is preliminary data.</text>
</comment>
<protein>
    <submittedName>
        <fullName evidence="3">Serine hydrolase</fullName>
    </submittedName>
</protein>
<feature type="signal peptide" evidence="1">
    <location>
        <begin position="1"/>
        <end position="24"/>
    </location>
</feature>
<feature type="chain" id="PRO_5007173179" evidence="1">
    <location>
        <begin position="25"/>
        <end position="414"/>
    </location>
</feature>
<evidence type="ECO:0000313" key="4">
    <source>
        <dbReference type="Proteomes" id="UP000053127"/>
    </source>
</evidence>
<dbReference type="Pfam" id="PF00144">
    <property type="entry name" value="Beta-lactamase"/>
    <property type="match status" value="1"/>
</dbReference>
<gene>
    <name evidence="3" type="ORF">AQI95_43105</name>
</gene>
<dbReference type="SUPFAM" id="SSF56601">
    <property type="entry name" value="beta-lactamase/transpeptidase-like"/>
    <property type="match status" value="1"/>
</dbReference>
<evidence type="ECO:0000259" key="2">
    <source>
        <dbReference type="Pfam" id="PF00144"/>
    </source>
</evidence>
<keyword evidence="3" id="KW-0378">Hydrolase</keyword>
<feature type="domain" description="Beta-lactamase-related" evidence="2">
    <location>
        <begin position="79"/>
        <end position="391"/>
    </location>
</feature>
<reference evidence="3 4" key="1">
    <citation type="submission" date="2015-10" db="EMBL/GenBank/DDBJ databases">
        <title>Draft genome sequence of Streptomyces yokosukanensis DSM 40224, type strain for the species Streptomyces yokosukanensis.</title>
        <authorList>
            <person name="Ruckert C."/>
            <person name="Winkler A."/>
            <person name="Kalinowski J."/>
            <person name="Kampfer P."/>
            <person name="Glaeser S."/>
        </authorList>
    </citation>
    <scope>NUCLEOTIDE SEQUENCE [LARGE SCALE GENOMIC DNA]</scope>
    <source>
        <strain evidence="3 4">DSM 40224</strain>
    </source>
</reference>
<dbReference type="InterPro" id="IPR001466">
    <property type="entry name" value="Beta-lactam-related"/>
</dbReference>
<dbReference type="Proteomes" id="UP000053127">
    <property type="component" value="Unassembled WGS sequence"/>
</dbReference>
<dbReference type="InterPro" id="IPR050491">
    <property type="entry name" value="AmpC-like"/>
</dbReference>
<sequence>MALTTMLATTLTACGAASATPAPAPTSTSSPASARGPLAAFARKAVDAGAPGVIVRVDDGRHPATTVTDQAGWTTADHRLSESDEFRMGSNTKTMVATLVMQLVAEHRLALTDPVEQWLPGLVPNGRAITVRMLLNHTSGLFNYLYDPAVLAAYTGRDTRHWTPEELLAAGTAHPPQFAPGSRFSYSNTNYIALGLILQRATGHSLADLIQQRIARPLHLRHTYLPSSPAAGPRLAHGYEPDAAHLAPLLPPGTPPGTSFAGPHRGAADVDTTAGNQSTLWAAGGIVSTAGDWARFDTALLSGKLLPAAQLAEMRTTVPEDPAAPNGDGYGLGLRKVVFPCGTVWGHDGQAAGYSSETYTDPTGKRTVAVLTSTVFDLARPRAAAAHQALVNAAVCAMLDKRLPTGPSPSPTTR</sequence>
<dbReference type="Gene3D" id="3.40.710.10">
    <property type="entry name" value="DD-peptidase/beta-lactamase superfamily"/>
    <property type="match status" value="1"/>
</dbReference>
<proteinExistence type="predicted"/>
<dbReference type="EMBL" id="LMWN01000111">
    <property type="protein sequence ID" value="KUM95467.1"/>
    <property type="molecule type" value="Genomic_DNA"/>
</dbReference>
<dbReference type="InterPro" id="IPR012338">
    <property type="entry name" value="Beta-lactam/transpept-like"/>
</dbReference>
<name>A0A124HCU3_9ACTN</name>
<accession>A0A124HCU3</accession>
<dbReference type="GO" id="GO:0016787">
    <property type="term" value="F:hydrolase activity"/>
    <property type="evidence" value="ECO:0007669"/>
    <property type="project" value="UniProtKB-KW"/>
</dbReference>
<evidence type="ECO:0000256" key="1">
    <source>
        <dbReference type="SAM" id="SignalP"/>
    </source>
</evidence>